<gene>
    <name evidence="1" type="ORF">INH39_25455</name>
</gene>
<evidence type="ECO:0000313" key="2">
    <source>
        <dbReference type="Proteomes" id="UP000831532"/>
    </source>
</evidence>
<dbReference type="Proteomes" id="UP000831532">
    <property type="component" value="Chromosome"/>
</dbReference>
<keyword evidence="2" id="KW-1185">Reference proteome</keyword>
<sequence>MSLTQREQHHLEKVAAKSCDWLGTRKNLTVARARHIEAERELAEAVEKYLKQQDVQQPGGES</sequence>
<evidence type="ECO:0000313" key="1">
    <source>
        <dbReference type="EMBL" id="UOD28758.1"/>
    </source>
</evidence>
<proteinExistence type="predicted"/>
<reference evidence="1 2" key="1">
    <citation type="submission" date="2020-10" db="EMBL/GenBank/DDBJ databases">
        <title>Genome analysis of Massilia species.</title>
        <authorList>
            <person name="Jung D.-H."/>
        </authorList>
    </citation>
    <scope>NUCLEOTIDE SEQUENCE [LARGE SCALE GENOMIC DNA]</scope>
    <source>
        <strain evidence="2">sipir</strain>
    </source>
</reference>
<protein>
    <submittedName>
        <fullName evidence="1">Uncharacterized protein</fullName>
    </submittedName>
</protein>
<accession>A0ABY4A1X8</accession>
<dbReference type="RefSeq" id="WP_243489905.1">
    <property type="nucleotide sequence ID" value="NZ_CP063361.1"/>
</dbReference>
<organism evidence="1 2">
    <name type="scientific">Massilia violaceinigra</name>
    <dbReference type="NCBI Taxonomy" id="2045208"/>
    <lineage>
        <taxon>Bacteria</taxon>
        <taxon>Pseudomonadati</taxon>
        <taxon>Pseudomonadota</taxon>
        <taxon>Betaproteobacteria</taxon>
        <taxon>Burkholderiales</taxon>
        <taxon>Oxalobacteraceae</taxon>
        <taxon>Telluria group</taxon>
        <taxon>Massilia</taxon>
    </lineage>
</organism>
<dbReference type="EMBL" id="CP063361">
    <property type="protein sequence ID" value="UOD28758.1"/>
    <property type="molecule type" value="Genomic_DNA"/>
</dbReference>
<name>A0ABY4A1X8_9BURK</name>